<protein>
    <submittedName>
        <fullName evidence="9">NADH-quinone oxidoreductase subunit L</fullName>
    </submittedName>
</protein>
<dbReference type="InterPro" id="IPR003945">
    <property type="entry name" value="NU5C-like"/>
</dbReference>
<dbReference type="Proteomes" id="UP000239590">
    <property type="component" value="Unassembled WGS sequence"/>
</dbReference>
<feature type="transmembrane region" description="Helical" evidence="6">
    <location>
        <begin position="32"/>
        <end position="50"/>
    </location>
</feature>
<organism evidence="9 10">
    <name type="scientific">Siphonobacter curvatus</name>
    <dbReference type="NCBI Taxonomy" id="2094562"/>
    <lineage>
        <taxon>Bacteria</taxon>
        <taxon>Pseudomonadati</taxon>
        <taxon>Bacteroidota</taxon>
        <taxon>Cytophagia</taxon>
        <taxon>Cytophagales</taxon>
        <taxon>Cytophagaceae</taxon>
        <taxon>Siphonobacter</taxon>
    </lineage>
</organism>
<reference evidence="10" key="1">
    <citation type="submission" date="2018-02" db="EMBL/GenBank/DDBJ databases">
        <title>Genome sequencing of Solimonas sp. HR-BB.</title>
        <authorList>
            <person name="Lee Y."/>
            <person name="Jeon C.O."/>
        </authorList>
    </citation>
    <scope>NUCLEOTIDE SEQUENCE [LARGE SCALE GENOMIC DNA]</scope>
    <source>
        <strain evidence="10">HR-U</strain>
    </source>
</reference>
<evidence type="ECO:0000256" key="4">
    <source>
        <dbReference type="ARBA" id="ARBA00023136"/>
    </source>
</evidence>
<dbReference type="GO" id="GO:0008137">
    <property type="term" value="F:NADH dehydrogenase (ubiquinone) activity"/>
    <property type="evidence" value="ECO:0007669"/>
    <property type="project" value="InterPro"/>
</dbReference>
<evidence type="ECO:0000256" key="2">
    <source>
        <dbReference type="ARBA" id="ARBA00022692"/>
    </source>
</evidence>
<dbReference type="InterPro" id="IPR018393">
    <property type="entry name" value="NADHpl_OxRdtase_5_subgr"/>
</dbReference>
<keyword evidence="10" id="KW-1185">Reference proteome</keyword>
<keyword evidence="4 6" id="KW-0472">Membrane</keyword>
<dbReference type="GO" id="GO:0012505">
    <property type="term" value="C:endomembrane system"/>
    <property type="evidence" value="ECO:0007669"/>
    <property type="project" value="UniProtKB-SubCell"/>
</dbReference>
<dbReference type="EMBL" id="PTRA01000001">
    <property type="protein sequence ID" value="PQA58684.1"/>
    <property type="molecule type" value="Genomic_DNA"/>
</dbReference>
<evidence type="ECO:0000256" key="6">
    <source>
        <dbReference type="SAM" id="Phobius"/>
    </source>
</evidence>
<feature type="transmembrane region" description="Helical" evidence="6">
    <location>
        <begin position="132"/>
        <end position="151"/>
    </location>
</feature>
<dbReference type="OrthoDB" id="9807568at2"/>
<dbReference type="RefSeq" id="WP_104709877.1">
    <property type="nucleotide sequence ID" value="NZ_PTRA01000001.1"/>
</dbReference>
<dbReference type="Pfam" id="PF00361">
    <property type="entry name" value="Proton_antipo_M"/>
    <property type="match status" value="1"/>
</dbReference>
<evidence type="ECO:0000313" key="9">
    <source>
        <dbReference type="EMBL" id="PQA58684.1"/>
    </source>
</evidence>
<comment type="subcellular location">
    <subcellularLocation>
        <location evidence="1">Endomembrane system</location>
        <topology evidence="1">Multi-pass membrane protein</topology>
    </subcellularLocation>
    <subcellularLocation>
        <location evidence="5">Membrane</location>
        <topology evidence="5">Multi-pass membrane protein</topology>
    </subcellularLocation>
</comment>
<dbReference type="GO" id="GO:0015990">
    <property type="term" value="P:electron transport coupled proton transport"/>
    <property type="evidence" value="ECO:0007669"/>
    <property type="project" value="TreeGrafter"/>
</dbReference>
<feature type="transmembrane region" description="Helical" evidence="6">
    <location>
        <begin position="407"/>
        <end position="425"/>
    </location>
</feature>
<accession>A0A2S7ILS7</accession>
<proteinExistence type="predicted"/>
<feature type="domain" description="NADH-Ubiquinone oxidoreductase (complex I) chain 5 N-terminal" evidence="8">
    <location>
        <begin position="66"/>
        <end position="109"/>
    </location>
</feature>
<feature type="transmembrane region" description="Helical" evidence="6">
    <location>
        <begin position="364"/>
        <end position="387"/>
    </location>
</feature>
<sequence length="617" mass="67288">MNPELLLWITLLLPFAGFLLLILSGKKANTPAGWLGLGLSASGLALSYLLTDQDVTAVAYPWLTAKLSFGFRVDELTLRMLRLVLFIASLVQLFSIEYMREDAARFRYFGFLQLFVGSMLGIVLAHNLLVLYVFWELVGLSSYLLIGFWFTKKEAIAASKKAFLVNRVGDVGLALGVFGVYHRFGTLDFSTFAGMAEGSDPYLTAIGLLLFCGTIAKSAQFPLHIWLPDAMEGPTPVSALIHAATMVAAGVYLLARIFPILTPDALVVIASIGTITMVMGAVYALSQTDIKKTLAYSTISQLGLMVLALGVGAPQAALFHLFTHAFFKAGLFLSSGSVIHSLHHAGHGFDAQDVRLMGGLRKQLPVTFLAYTVCAAALAGLPLTAGFLSKDEILHEAFTHTAHSWQLIFPILALISAGLTAFYMAKQWRIVFFGNWRNPILSLDQVHESSWLQKGPLVGLALLSLPFAFSINPLGEHFAPLVALGSTAVAVGGIALAWIRYRSVPDAESLRDTPLTTLDAVYQRFFVQPVLKFAQFCTWLDRVVVDGIVDGIAKLQVILAHLVGWFDRNVIDGLVAALAWLSRTMGDTTRQVQSGKIQSYIVAMVMGLAALLIWWTW</sequence>
<feature type="domain" description="NADH:quinone oxidoreductase/Mrp antiporter transmembrane" evidence="7">
    <location>
        <begin position="125"/>
        <end position="408"/>
    </location>
</feature>
<evidence type="ECO:0000259" key="7">
    <source>
        <dbReference type="Pfam" id="PF00361"/>
    </source>
</evidence>
<evidence type="ECO:0000256" key="3">
    <source>
        <dbReference type="ARBA" id="ARBA00022989"/>
    </source>
</evidence>
<evidence type="ECO:0000259" key="8">
    <source>
        <dbReference type="Pfam" id="PF00662"/>
    </source>
</evidence>
<dbReference type="NCBIfam" id="TIGR01974">
    <property type="entry name" value="NDH_I_L"/>
    <property type="match status" value="1"/>
</dbReference>
<evidence type="ECO:0000256" key="5">
    <source>
        <dbReference type="RuleBase" id="RU000320"/>
    </source>
</evidence>
<dbReference type="NCBIfam" id="NF005141">
    <property type="entry name" value="PRK06590.1"/>
    <property type="match status" value="1"/>
</dbReference>
<feature type="transmembrane region" description="Helical" evidence="6">
    <location>
        <begin position="202"/>
        <end position="227"/>
    </location>
</feature>
<evidence type="ECO:0000313" key="10">
    <source>
        <dbReference type="Proteomes" id="UP000239590"/>
    </source>
</evidence>
<feature type="transmembrane region" description="Helical" evidence="6">
    <location>
        <begin position="293"/>
        <end position="313"/>
    </location>
</feature>
<dbReference type="PANTHER" id="PTHR42829">
    <property type="entry name" value="NADH-UBIQUINONE OXIDOREDUCTASE CHAIN 5"/>
    <property type="match status" value="1"/>
</dbReference>
<feature type="transmembrane region" description="Helical" evidence="6">
    <location>
        <begin position="481"/>
        <end position="501"/>
    </location>
</feature>
<dbReference type="GO" id="GO:0042773">
    <property type="term" value="P:ATP synthesis coupled electron transport"/>
    <property type="evidence" value="ECO:0007669"/>
    <property type="project" value="InterPro"/>
</dbReference>
<feature type="transmembrane region" description="Helical" evidence="6">
    <location>
        <begin position="163"/>
        <end position="182"/>
    </location>
</feature>
<feature type="transmembrane region" description="Helical" evidence="6">
    <location>
        <begin position="239"/>
        <end position="259"/>
    </location>
</feature>
<dbReference type="GO" id="GO:0016020">
    <property type="term" value="C:membrane"/>
    <property type="evidence" value="ECO:0007669"/>
    <property type="project" value="UniProtKB-SubCell"/>
</dbReference>
<dbReference type="PRINTS" id="PR01434">
    <property type="entry name" value="NADHDHGNASE5"/>
</dbReference>
<dbReference type="PRINTS" id="PR01435">
    <property type="entry name" value="NPOXDRDTASE5"/>
</dbReference>
<name>A0A2S7ILS7_9BACT</name>
<dbReference type="InterPro" id="IPR001750">
    <property type="entry name" value="ND/Mrp_TM"/>
</dbReference>
<keyword evidence="2 5" id="KW-0812">Transmembrane</keyword>
<dbReference type="Pfam" id="PF00662">
    <property type="entry name" value="Proton_antipo_N"/>
    <property type="match status" value="1"/>
</dbReference>
<feature type="transmembrane region" description="Helical" evidence="6">
    <location>
        <begin position="265"/>
        <end position="286"/>
    </location>
</feature>
<dbReference type="Gene3D" id="1.20.5.2700">
    <property type="match status" value="2"/>
</dbReference>
<evidence type="ECO:0000256" key="1">
    <source>
        <dbReference type="ARBA" id="ARBA00004127"/>
    </source>
</evidence>
<feature type="transmembrane region" description="Helical" evidence="6">
    <location>
        <begin position="76"/>
        <end position="96"/>
    </location>
</feature>
<dbReference type="AlphaFoldDB" id="A0A2S7ILS7"/>
<feature type="transmembrane region" description="Helical" evidence="6">
    <location>
        <begin position="597"/>
        <end position="615"/>
    </location>
</feature>
<dbReference type="InterPro" id="IPR001516">
    <property type="entry name" value="Proton_antipo_N"/>
</dbReference>
<gene>
    <name evidence="9" type="ORF">C5O19_03195</name>
</gene>
<keyword evidence="3 6" id="KW-1133">Transmembrane helix</keyword>
<feature type="transmembrane region" description="Helical" evidence="6">
    <location>
        <begin position="6"/>
        <end position="25"/>
    </location>
</feature>
<dbReference type="GO" id="GO:0003954">
    <property type="term" value="F:NADH dehydrogenase activity"/>
    <property type="evidence" value="ECO:0007669"/>
    <property type="project" value="TreeGrafter"/>
</dbReference>
<feature type="transmembrane region" description="Helical" evidence="6">
    <location>
        <begin position="108"/>
        <end position="126"/>
    </location>
</feature>
<dbReference type="PANTHER" id="PTHR42829:SF2">
    <property type="entry name" value="NADH-UBIQUINONE OXIDOREDUCTASE CHAIN 5"/>
    <property type="match status" value="1"/>
</dbReference>
<comment type="caution">
    <text evidence="9">The sequence shown here is derived from an EMBL/GenBank/DDBJ whole genome shotgun (WGS) entry which is preliminary data.</text>
</comment>